<feature type="domain" description="T6SS Phospholipase effector Tle1-like catalytic" evidence="1">
    <location>
        <begin position="96"/>
        <end position="378"/>
    </location>
</feature>
<dbReference type="InterPro" id="IPR018712">
    <property type="entry name" value="Tle1-like_cat"/>
</dbReference>
<dbReference type="Pfam" id="PF09994">
    <property type="entry name" value="T6SS_Tle1-like_cat"/>
    <property type="match status" value="1"/>
</dbReference>
<dbReference type="GO" id="GO:0016787">
    <property type="term" value="F:hydrolase activity"/>
    <property type="evidence" value="ECO:0007669"/>
    <property type="project" value="UniProtKB-KW"/>
</dbReference>
<evidence type="ECO:0000313" key="2">
    <source>
        <dbReference type="EMBL" id="SEI63777.1"/>
    </source>
</evidence>
<dbReference type="PANTHER" id="PTHR33840">
    <property type="match status" value="1"/>
</dbReference>
<proteinExistence type="predicted"/>
<dbReference type="OrthoDB" id="4378831at2"/>
<dbReference type="AlphaFoldDB" id="A0A1H6SG43"/>
<evidence type="ECO:0000259" key="1">
    <source>
        <dbReference type="Pfam" id="PF09994"/>
    </source>
</evidence>
<dbReference type="Proteomes" id="UP000199702">
    <property type="component" value="Unassembled WGS sequence"/>
</dbReference>
<evidence type="ECO:0000313" key="3">
    <source>
        <dbReference type="Proteomes" id="UP000199702"/>
    </source>
</evidence>
<sequence length="611" mass="70332">MQKINPSEKLHTVNRLGLGNDKEIDKIDHETKNKTKVDFIIGVFFDGTGNNRFNSDLVYYKHLDKNNNVIENQYKKTKVKGKKKDFMVDTDSSYWNPYSNIVLLHDLYKIGLDETKNSNTKKTYYIRQYVQGIGTLEEEEDDTLGSGFGVHNRGVIGKVQEACEKISNQLSDIFNTNKNYTIGSLTFDVYGFSRGAASARHFCNEVIGIDSKITNFGNQKDSNSIKKIVKIDNTRVSLKNNKLPISQTYTLGMLGDEFKKKKIYYKYTDSFSSSEDNEKVKIRFLGLFDTVVSQFISKYYGDFNLDKLKEYNELVKVKNLQKANVDISKLDIKRVLHLTADDEWRENFPSTSANKGITIRVLGAHSDIGGGYAALQKENTKIHLFKVETGTNEDEINNPKIGKKEIELQKFFIKNGFCKQNEIKFKKIGEITKKVKINNLETSVVNGVVLRLESEKIIKPRYSTVPLSIMKEISQKAGVPFVKDIGEIKNKESETKPKPFEYEVPKDLKNYLKIVSENANEDYEKLYNKKIIKAKSKLTTEIVHKIRHEFVHLSSNFNKPAFKLPVIVKKYNYEVVYNPNEEEFINKMAYINHPRMSNKISKPYEREILSP</sequence>
<keyword evidence="3" id="KW-1185">Reference proteome</keyword>
<dbReference type="STRING" id="402734.SAMN05660918_1236"/>
<protein>
    <submittedName>
        <fullName evidence="2">Uncharacterized alpha/beta hydrolase domain</fullName>
    </submittedName>
</protein>
<name>A0A1H6SG43_9FLAO</name>
<accession>A0A1H6SG43</accession>
<organism evidence="2 3">
    <name type="scientific">Flavobacterium terrigena</name>
    <dbReference type="NCBI Taxonomy" id="402734"/>
    <lineage>
        <taxon>Bacteria</taxon>
        <taxon>Pseudomonadati</taxon>
        <taxon>Bacteroidota</taxon>
        <taxon>Flavobacteriia</taxon>
        <taxon>Flavobacteriales</taxon>
        <taxon>Flavobacteriaceae</taxon>
        <taxon>Flavobacterium</taxon>
    </lineage>
</organism>
<reference evidence="3" key="1">
    <citation type="submission" date="2016-10" db="EMBL/GenBank/DDBJ databases">
        <authorList>
            <person name="Varghese N."/>
            <person name="Submissions S."/>
        </authorList>
    </citation>
    <scope>NUCLEOTIDE SEQUENCE [LARGE SCALE GENOMIC DNA]</scope>
    <source>
        <strain evidence="3">DSM 17934</strain>
    </source>
</reference>
<dbReference type="RefSeq" id="WP_091309785.1">
    <property type="nucleotide sequence ID" value="NZ_CBCSJU010000002.1"/>
</dbReference>
<gene>
    <name evidence="2" type="ORF">SAMN05660918_1236</name>
</gene>
<keyword evidence="2" id="KW-0378">Hydrolase</keyword>
<dbReference type="EMBL" id="FNYA01000002">
    <property type="protein sequence ID" value="SEI63777.1"/>
    <property type="molecule type" value="Genomic_DNA"/>
</dbReference>
<dbReference type="PANTHER" id="PTHR33840:SF1">
    <property type="entry name" value="TLE1 PHOSPHOLIPASE DOMAIN-CONTAINING PROTEIN"/>
    <property type="match status" value="1"/>
</dbReference>